<evidence type="ECO:0000256" key="4">
    <source>
        <dbReference type="ARBA" id="ARBA00022898"/>
    </source>
</evidence>
<dbReference type="InterPro" id="IPR015422">
    <property type="entry name" value="PyrdxlP-dep_Trfase_small"/>
</dbReference>
<dbReference type="AlphaFoldDB" id="A0AAV2VJJ2"/>
<evidence type="ECO:0000313" key="6">
    <source>
        <dbReference type="EMBL" id="CCO44837.1"/>
    </source>
</evidence>
<keyword evidence="4" id="KW-0663">Pyridoxal phosphate</keyword>
<dbReference type="GO" id="GO:0008483">
    <property type="term" value="F:transaminase activity"/>
    <property type="evidence" value="ECO:0007669"/>
    <property type="project" value="UniProtKB-KW"/>
</dbReference>
<keyword evidence="3" id="KW-0808">Transferase</keyword>
<dbReference type="SUPFAM" id="SSF53383">
    <property type="entry name" value="PLP-dependent transferases"/>
    <property type="match status" value="1"/>
</dbReference>
<organism evidence="6 7">
    <name type="scientific">Vibrio nigripulchritudo SOn1</name>
    <dbReference type="NCBI Taxonomy" id="1238450"/>
    <lineage>
        <taxon>Bacteria</taxon>
        <taxon>Pseudomonadati</taxon>
        <taxon>Pseudomonadota</taxon>
        <taxon>Gammaproteobacteria</taxon>
        <taxon>Vibrionales</taxon>
        <taxon>Vibrionaceae</taxon>
        <taxon>Vibrio</taxon>
    </lineage>
</organism>
<sequence>MDKHVFAIGHNIKERIKCCNEKQMEVAQSLKQIQSSYIREILSAASDEKVISLAGGLPDESTFPIALMKPVLESLAEKPAVFQYGLTAGYPPLLEHLEKAFNLPETHRAMVCTGSQQGLDLIARAYVNPGDTVVMEAPSYLGAMQVFGLVQANIVTVSQNKRGPDLTELESCFASEKPKMFYAVPDFHNPTGVCWSLSVRQAVASLCEEYNVAFIEDAPYRELRFHGEMLPMVSEFCPQHSIVLRSFSKIASPGLRMGVVTGKQSYIEPLLKIKQGADLHSSVPMQEVLLGLLTHDGFDDHLASIRSLYRKRYECLKSELDRQLPEGCNVESVDGGMFVWVTLPECDTYVLAKALLEKGVAVVPSPVFYPSPEGQKSAIRLNFTNANEDELKEAVTRLATGIQQIAL</sequence>
<dbReference type="InterPro" id="IPR015421">
    <property type="entry name" value="PyrdxlP-dep_Trfase_major"/>
</dbReference>
<reference evidence="6 7" key="1">
    <citation type="journal article" date="2013" name="ISME J.">
        <title>Comparative genomics of pathogenic lineages of Vibrio nigripulchritudo identifies virulence-associated traits.</title>
        <authorList>
            <person name="Goudenege D."/>
            <person name="Labreuche Y."/>
            <person name="Krin E."/>
            <person name="Ansquer D."/>
            <person name="Mangenot S."/>
            <person name="Calteau A."/>
            <person name="Medigue C."/>
            <person name="Mazel D."/>
            <person name="Polz M.F."/>
            <person name="Le Roux F."/>
        </authorList>
    </citation>
    <scope>NUCLEOTIDE SEQUENCE [LARGE SCALE GENOMIC DNA]</scope>
    <source>
        <strain evidence="6 7">SOn1</strain>
    </source>
</reference>
<proteinExistence type="predicted"/>
<feature type="domain" description="Aminotransferase class I/classII large" evidence="5">
    <location>
        <begin position="50"/>
        <end position="398"/>
    </location>
</feature>
<dbReference type="CDD" id="cd00609">
    <property type="entry name" value="AAT_like"/>
    <property type="match status" value="1"/>
</dbReference>
<dbReference type="InterPro" id="IPR004839">
    <property type="entry name" value="Aminotransferase_I/II_large"/>
</dbReference>
<evidence type="ECO:0000256" key="2">
    <source>
        <dbReference type="ARBA" id="ARBA00022576"/>
    </source>
</evidence>
<evidence type="ECO:0000256" key="3">
    <source>
        <dbReference type="ARBA" id="ARBA00022679"/>
    </source>
</evidence>
<evidence type="ECO:0000313" key="7">
    <source>
        <dbReference type="Proteomes" id="UP000018211"/>
    </source>
</evidence>
<protein>
    <submittedName>
        <fullName evidence="6">Aminotransferase</fullName>
    </submittedName>
</protein>
<dbReference type="Proteomes" id="UP000018211">
    <property type="component" value="Unassembled WGS sequence"/>
</dbReference>
<gene>
    <name evidence="6" type="ORF">VIBNISOn1_1260072</name>
</gene>
<dbReference type="Pfam" id="PF00155">
    <property type="entry name" value="Aminotran_1_2"/>
    <property type="match status" value="1"/>
</dbReference>
<keyword evidence="2 6" id="KW-0032">Aminotransferase</keyword>
<comment type="caution">
    <text evidence="6">The sequence shown here is derived from an EMBL/GenBank/DDBJ whole genome shotgun (WGS) entry which is preliminary data.</text>
</comment>
<dbReference type="InterPro" id="IPR050859">
    <property type="entry name" value="Class-I_PLP-dep_aminotransf"/>
</dbReference>
<dbReference type="Gene3D" id="3.40.640.10">
    <property type="entry name" value="Type I PLP-dependent aspartate aminotransferase-like (Major domain)"/>
    <property type="match status" value="1"/>
</dbReference>
<dbReference type="PANTHER" id="PTHR42790">
    <property type="entry name" value="AMINOTRANSFERASE"/>
    <property type="match status" value="1"/>
</dbReference>
<dbReference type="EMBL" id="CAOF01000031">
    <property type="protein sequence ID" value="CCO44837.1"/>
    <property type="molecule type" value="Genomic_DNA"/>
</dbReference>
<evidence type="ECO:0000259" key="5">
    <source>
        <dbReference type="Pfam" id="PF00155"/>
    </source>
</evidence>
<evidence type="ECO:0000256" key="1">
    <source>
        <dbReference type="ARBA" id="ARBA00001933"/>
    </source>
</evidence>
<dbReference type="PANTHER" id="PTHR42790:SF19">
    <property type="entry name" value="KYNURENINE_ALPHA-AMINOADIPATE AMINOTRANSFERASE, MITOCHONDRIAL"/>
    <property type="match status" value="1"/>
</dbReference>
<accession>A0AAV2VJJ2</accession>
<dbReference type="Gene3D" id="3.90.1150.10">
    <property type="entry name" value="Aspartate Aminotransferase, domain 1"/>
    <property type="match status" value="1"/>
</dbReference>
<comment type="cofactor">
    <cofactor evidence="1">
        <name>pyridoxal 5'-phosphate</name>
        <dbReference type="ChEBI" id="CHEBI:597326"/>
    </cofactor>
</comment>
<dbReference type="InterPro" id="IPR015424">
    <property type="entry name" value="PyrdxlP-dep_Trfase"/>
</dbReference>
<name>A0AAV2VJJ2_9VIBR</name>
<dbReference type="GO" id="GO:0030170">
    <property type="term" value="F:pyridoxal phosphate binding"/>
    <property type="evidence" value="ECO:0007669"/>
    <property type="project" value="InterPro"/>
</dbReference>
<dbReference type="GO" id="GO:1901605">
    <property type="term" value="P:alpha-amino acid metabolic process"/>
    <property type="evidence" value="ECO:0007669"/>
    <property type="project" value="TreeGrafter"/>
</dbReference>